<dbReference type="InterPro" id="IPR007111">
    <property type="entry name" value="NACHT_NTPase"/>
</dbReference>
<dbReference type="CDD" id="cd00882">
    <property type="entry name" value="Ras_like_GTPase"/>
    <property type="match status" value="1"/>
</dbReference>
<dbReference type="SUPFAM" id="SSF52540">
    <property type="entry name" value="P-loop containing nucleoside triphosphate hydrolases"/>
    <property type="match status" value="1"/>
</dbReference>
<dbReference type="KEGG" id="mmai:sS8_1620"/>
<dbReference type="Pfam" id="PF05729">
    <property type="entry name" value="NACHT"/>
    <property type="match status" value="1"/>
</dbReference>
<dbReference type="PANTHER" id="PTHR46844">
    <property type="entry name" value="SLR5058 PROTEIN"/>
    <property type="match status" value="1"/>
</dbReference>
<evidence type="ECO:0000256" key="1">
    <source>
        <dbReference type="SAM" id="MobiDB-lite"/>
    </source>
</evidence>
<evidence type="ECO:0000313" key="4">
    <source>
        <dbReference type="Proteomes" id="UP000266313"/>
    </source>
</evidence>
<feature type="region of interest" description="Disordered" evidence="1">
    <location>
        <begin position="319"/>
        <end position="344"/>
    </location>
</feature>
<evidence type="ECO:0000259" key="2">
    <source>
        <dbReference type="PROSITE" id="PS50837"/>
    </source>
</evidence>
<gene>
    <name evidence="3" type="ORF">sS8_1620</name>
</gene>
<organism evidence="3 4">
    <name type="scientific">Methylocaldum marinum</name>
    <dbReference type="NCBI Taxonomy" id="1432792"/>
    <lineage>
        <taxon>Bacteria</taxon>
        <taxon>Pseudomonadati</taxon>
        <taxon>Pseudomonadota</taxon>
        <taxon>Gammaproteobacteria</taxon>
        <taxon>Methylococcales</taxon>
        <taxon>Methylococcaceae</taxon>
        <taxon>Methylocaldum</taxon>
    </lineage>
</organism>
<dbReference type="EMBL" id="AP017928">
    <property type="protein sequence ID" value="BBA33578.1"/>
    <property type="molecule type" value="Genomic_DNA"/>
</dbReference>
<feature type="domain" description="NACHT" evidence="2">
    <location>
        <begin position="56"/>
        <end position="188"/>
    </location>
</feature>
<dbReference type="PANTHER" id="PTHR46844:SF1">
    <property type="entry name" value="SLR5058 PROTEIN"/>
    <property type="match status" value="1"/>
</dbReference>
<protein>
    <recommendedName>
        <fullName evidence="2">NACHT domain-containing protein</fullName>
    </recommendedName>
</protein>
<sequence>MAERDRLDFSLDQDPQPDELDLNNRERFGPRRLTVRHRREASETALTVDGLLQRSHRRVILGDPGAGKTTLFRYLAVRSAQGDENLPIPIYITLRYFGEWQQRNRRKPKDALLDYWVEEGLAEFGITDPLERREILSALEVDLSQGWVLFLFDGLDEQRNPETKNETAEAIRALDLRYHGNSWLVTSRIIGYGGVLSGSFDEAIVQPFEAEERNAYLNNWFLAVEQREDPAWLLARKQQGAAAQPDEFTRQNALRKAEILINQIDEVPGISELAANPLLCTIIALIFLQGGTLPDSRAELYKLCVDTFIFNWEMNKRRRPQDGPQLNKEETQAALEVKSPPAKPGAYWVSASKAP</sequence>
<dbReference type="Proteomes" id="UP000266313">
    <property type="component" value="Chromosome"/>
</dbReference>
<dbReference type="Gene3D" id="3.40.50.300">
    <property type="entry name" value="P-loop containing nucleotide triphosphate hydrolases"/>
    <property type="match status" value="1"/>
</dbReference>
<name>A0A250KPQ0_9GAMM</name>
<reference evidence="3 4" key="1">
    <citation type="submission" date="2016-12" db="EMBL/GenBank/DDBJ databases">
        <title>Genome sequencing of Methylocaldum marinum.</title>
        <authorList>
            <person name="Takeuchi M."/>
            <person name="Kamagata Y."/>
            <person name="Hiraoka S."/>
            <person name="Oshima K."/>
            <person name="Hattori M."/>
            <person name="Iwasaki W."/>
        </authorList>
    </citation>
    <scope>NUCLEOTIDE SEQUENCE [LARGE SCALE GENOMIC DNA]</scope>
    <source>
        <strain evidence="3 4">S8</strain>
    </source>
</reference>
<dbReference type="RefSeq" id="WP_119629176.1">
    <property type="nucleotide sequence ID" value="NZ_AP017928.1"/>
</dbReference>
<keyword evidence="4" id="KW-1185">Reference proteome</keyword>
<dbReference type="OrthoDB" id="7594468at2"/>
<feature type="region of interest" description="Disordered" evidence="1">
    <location>
        <begin position="1"/>
        <end position="26"/>
    </location>
</feature>
<dbReference type="PROSITE" id="PS50837">
    <property type="entry name" value="NACHT"/>
    <property type="match status" value="1"/>
</dbReference>
<accession>A0A250KPQ0</accession>
<dbReference type="AlphaFoldDB" id="A0A250KPQ0"/>
<evidence type="ECO:0000313" key="3">
    <source>
        <dbReference type="EMBL" id="BBA33578.1"/>
    </source>
</evidence>
<dbReference type="InterPro" id="IPR027417">
    <property type="entry name" value="P-loop_NTPase"/>
</dbReference>
<proteinExistence type="predicted"/>